<evidence type="ECO:0000313" key="7">
    <source>
        <dbReference type="EMBL" id="AOO83537.1"/>
    </source>
</evidence>
<keyword evidence="3 6" id="KW-0812">Transmembrane</keyword>
<feature type="transmembrane region" description="Helical" evidence="6">
    <location>
        <begin position="145"/>
        <end position="168"/>
    </location>
</feature>
<comment type="subcellular location">
    <subcellularLocation>
        <location evidence="1">Cell membrane</location>
        <topology evidence="1">Multi-pass membrane protein</topology>
    </subcellularLocation>
</comment>
<dbReference type="GO" id="GO:0005886">
    <property type="term" value="C:plasma membrane"/>
    <property type="evidence" value="ECO:0007669"/>
    <property type="project" value="UniProtKB-SubCell"/>
</dbReference>
<feature type="transmembrane region" description="Helical" evidence="6">
    <location>
        <begin position="180"/>
        <end position="200"/>
    </location>
</feature>
<proteinExistence type="predicted"/>
<keyword evidence="5 6" id="KW-0472">Membrane</keyword>
<accession>A0A1D7U838</accession>
<dbReference type="EMBL" id="CP017147">
    <property type="protein sequence ID" value="AOO83537.1"/>
    <property type="molecule type" value="Genomic_DNA"/>
</dbReference>
<sequence>MSLELYAAYLVACLVIIIVPGPTVTLIIANSLKHGSRAGLQNVAGTQAGLAIMIGIVGIGLSSVIAAMGHWFDWLRLAGAAYLIWLGWKMFRAAGGREDNAAPAKAPRGGFFLQGVLVALSNPKTLLFFGAFFPQFLDAGRDHLTQIAIMGATAMLFAAISDSAYALLSSRAGRLLSQKRVRLLSKVSGGFLIGGGLWLASARAS</sequence>
<dbReference type="Pfam" id="PF01810">
    <property type="entry name" value="LysE"/>
    <property type="match status" value="1"/>
</dbReference>
<dbReference type="STRING" id="1526658.BHK69_26600"/>
<feature type="transmembrane region" description="Helical" evidence="6">
    <location>
        <begin position="111"/>
        <end position="133"/>
    </location>
</feature>
<evidence type="ECO:0000256" key="4">
    <source>
        <dbReference type="ARBA" id="ARBA00022989"/>
    </source>
</evidence>
<dbReference type="InterPro" id="IPR001123">
    <property type="entry name" value="LeuE-type"/>
</dbReference>
<dbReference type="PIRSF" id="PIRSF006324">
    <property type="entry name" value="LeuE"/>
    <property type="match status" value="1"/>
</dbReference>
<organism evidence="7 8">
    <name type="scientific">Bosea vaviloviae</name>
    <dbReference type="NCBI Taxonomy" id="1526658"/>
    <lineage>
        <taxon>Bacteria</taxon>
        <taxon>Pseudomonadati</taxon>
        <taxon>Pseudomonadota</taxon>
        <taxon>Alphaproteobacteria</taxon>
        <taxon>Hyphomicrobiales</taxon>
        <taxon>Boseaceae</taxon>
        <taxon>Bosea</taxon>
    </lineage>
</organism>
<keyword evidence="2" id="KW-1003">Cell membrane</keyword>
<dbReference type="PANTHER" id="PTHR30086">
    <property type="entry name" value="ARGININE EXPORTER PROTEIN ARGO"/>
    <property type="match status" value="1"/>
</dbReference>
<evidence type="ECO:0000256" key="1">
    <source>
        <dbReference type="ARBA" id="ARBA00004651"/>
    </source>
</evidence>
<dbReference type="OrthoDB" id="9804822at2"/>
<dbReference type="Proteomes" id="UP000094969">
    <property type="component" value="Chromosome"/>
</dbReference>
<feature type="transmembrane region" description="Helical" evidence="6">
    <location>
        <begin position="50"/>
        <end position="68"/>
    </location>
</feature>
<reference evidence="7 8" key="1">
    <citation type="journal article" date="2015" name="Antonie Van Leeuwenhoek">
        <title>Bosea vaviloviae sp. nov., a new species of slow-growing rhizobia isolated from nodules of the relict species Vavilovia formosa (Stev.) Fed.</title>
        <authorList>
            <person name="Safronova V.I."/>
            <person name="Kuznetsova I.G."/>
            <person name="Sazanova A.L."/>
            <person name="Kimeklis A.K."/>
            <person name="Belimov A.A."/>
            <person name="Andronov E.E."/>
            <person name="Pinaev A.G."/>
            <person name="Chizhevskaya E.P."/>
            <person name="Pukhaev A.R."/>
            <person name="Popov K.P."/>
            <person name="Willems A."/>
            <person name="Tikhonovich I.A."/>
        </authorList>
    </citation>
    <scope>NUCLEOTIDE SEQUENCE [LARGE SCALE GENOMIC DNA]</scope>
    <source>
        <strain evidence="7 8">Vaf18</strain>
    </source>
</reference>
<feature type="transmembrane region" description="Helical" evidence="6">
    <location>
        <begin position="6"/>
        <end position="29"/>
    </location>
</feature>
<keyword evidence="4 6" id="KW-1133">Transmembrane helix</keyword>
<evidence type="ECO:0000313" key="8">
    <source>
        <dbReference type="Proteomes" id="UP000094969"/>
    </source>
</evidence>
<gene>
    <name evidence="7" type="ORF">BHK69_26600</name>
</gene>
<dbReference type="AlphaFoldDB" id="A0A1D7U838"/>
<dbReference type="KEGG" id="bvv:BHK69_26600"/>
<protein>
    <submittedName>
        <fullName evidence="7">Transporter</fullName>
    </submittedName>
</protein>
<name>A0A1D7U838_9HYPH</name>
<dbReference type="GO" id="GO:0015171">
    <property type="term" value="F:amino acid transmembrane transporter activity"/>
    <property type="evidence" value="ECO:0007669"/>
    <property type="project" value="TreeGrafter"/>
</dbReference>
<evidence type="ECO:0000256" key="6">
    <source>
        <dbReference type="SAM" id="Phobius"/>
    </source>
</evidence>
<evidence type="ECO:0000256" key="3">
    <source>
        <dbReference type="ARBA" id="ARBA00022692"/>
    </source>
</evidence>
<keyword evidence="8" id="KW-1185">Reference proteome</keyword>
<evidence type="ECO:0000256" key="5">
    <source>
        <dbReference type="ARBA" id="ARBA00023136"/>
    </source>
</evidence>
<dbReference type="RefSeq" id="WP_069692737.1">
    <property type="nucleotide sequence ID" value="NZ_CP017147.1"/>
</dbReference>
<dbReference type="PANTHER" id="PTHR30086:SF20">
    <property type="entry name" value="ARGININE EXPORTER PROTEIN ARGO-RELATED"/>
    <property type="match status" value="1"/>
</dbReference>
<evidence type="ECO:0000256" key="2">
    <source>
        <dbReference type="ARBA" id="ARBA00022475"/>
    </source>
</evidence>